<keyword evidence="2" id="KW-1185">Reference proteome</keyword>
<sequence>MLSDSNKSLFYSRYQPYDRRKRTERGMNVTLTTEESELCNFLTLVTLYLKENCPELPLVELRIAGGWVRDKLLGYECNDLDIAINSMTGYEFGEHVYNFLKLKEYAAENIHKIESNPQKSKHLETATTKIFGREVDFVNLRSEEYIEDSRIPSKISFGTPEQDAYRRDLTINALFYNIHTRQIEDPTKKGITDLKEGLIRTPLEPYETFKDDPLRVLRCIRFASRFDFSINETIFIAVKDEQIKKAISAKVSRERIGMEVDKMIKGPHPALSIKLIHELGLYEVIFAPPQDYHGTLDDPKTAVCLAKILEWLLLTSNENHLHVNLSSRTPEDIRTLYLASFLAPHKTIEILSKKKNYSSFHHVVKESLKLKSSDGDITNKLFFFIDQITTVANQNLIASLNRKSLVKEPYKIIEKYNKLVDFIIELNLQNCFNEKPIINGKEIACLLNIKQGVIIGEIQKSVIDWQLENPGGSKKQCE</sequence>
<dbReference type="EMBL" id="CAJVPU010002799">
    <property type="protein sequence ID" value="CAG8507787.1"/>
    <property type="molecule type" value="Genomic_DNA"/>
</dbReference>
<feature type="non-terminal residue" evidence="1">
    <location>
        <position position="478"/>
    </location>
</feature>
<accession>A0ACA9L651</accession>
<proteinExistence type="predicted"/>
<reference evidence="1" key="1">
    <citation type="submission" date="2021-06" db="EMBL/GenBank/DDBJ databases">
        <authorList>
            <person name="Kallberg Y."/>
            <person name="Tangrot J."/>
            <person name="Rosling A."/>
        </authorList>
    </citation>
    <scope>NUCLEOTIDE SEQUENCE</scope>
    <source>
        <strain evidence="1">IL203A</strain>
    </source>
</reference>
<evidence type="ECO:0000313" key="2">
    <source>
        <dbReference type="Proteomes" id="UP000789702"/>
    </source>
</evidence>
<gene>
    <name evidence="1" type="ORF">DHETER_LOCUS3311</name>
</gene>
<name>A0ACA9L651_9GLOM</name>
<dbReference type="Proteomes" id="UP000789702">
    <property type="component" value="Unassembled WGS sequence"/>
</dbReference>
<protein>
    <submittedName>
        <fullName evidence="1">5647_t:CDS:1</fullName>
    </submittedName>
</protein>
<evidence type="ECO:0000313" key="1">
    <source>
        <dbReference type="EMBL" id="CAG8507787.1"/>
    </source>
</evidence>
<organism evidence="1 2">
    <name type="scientific">Dentiscutata heterogama</name>
    <dbReference type="NCBI Taxonomy" id="1316150"/>
    <lineage>
        <taxon>Eukaryota</taxon>
        <taxon>Fungi</taxon>
        <taxon>Fungi incertae sedis</taxon>
        <taxon>Mucoromycota</taxon>
        <taxon>Glomeromycotina</taxon>
        <taxon>Glomeromycetes</taxon>
        <taxon>Diversisporales</taxon>
        <taxon>Gigasporaceae</taxon>
        <taxon>Dentiscutata</taxon>
    </lineage>
</organism>
<comment type="caution">
    <text evidence="1">The sequence shown here is derived from an EMBL/GenBank/DDBJ whole genome shotgun (WGS) entry which is preliminary data.</text>
</comment>